<dbReference type="EMBL" id="JAJOMB010000014">
    <property type="protein sequence ID" value="MCD5314106.1"/>
    <property type="molecule type" value="Genomic_DNA"/>
</dbReference>
<name>A0A9X1NJ18_9ACTN</name>
<keyword evidence="3" id="KW-1185">Reference proteome</keyword>
<evidence type="ECO:0000256" key="1">
    <source>
        <dbReference type="SAM" id="MobiDB-lite"/>
    </source>
</evidence>
<organism evidence="2 3">
    <name type="scientific">Kineosporia babensis</name>
    <dbReference type="NCBI Taxonomy" id="499548"/>
    <lineage>
        <taxon>Bacteria</taxon>
        <taxon>Bacillati</taxon>
        <taxon>Actinomycetota</taxon>
        <taxon>Actinomycetes</taxon>
        <taxon>Kineosporiales</taxon>
        <taxon>Kineosporiaceae</taxon>
        <taxon>Kineosporia</taxon>
    </lineage>
</organism>
<protein>
    <submittedName>
        <fullName evidence="2">Uncharacterized protein</fullName>
    </submittedName>
</protein>
<evidence type="ECO:0000313" key="2">
    <source>
        <dbReference type="EMBL" id="MCD5314106.1"/>
    </source>
</evidence>
<feature type="compositionally biased region" description="Gly residues" evidence="1">
    <location>
        <begin position="1"/>
        <end position="11"/>
    </location>
</feature>
<gene>
    <name evidence="2" type="ORF">LR394_24665</name>
</gene>
<feature type="region of interest" description="Disordered" evidence="1">
    <location>
        <begin position="53"/>
        <end position="72"/>
    </location>
</feature>
<reference evidence="2" key="1">
    <citation type="submission" date="2021-11" db="EMBL/GenBank/DDBJ databases">
        <title>Streptomyces corallinus and Kineosporia corallina sp. nov., two new coral-derived marine actinobacteria.</title>
        <authorList>
            <person name="Buangrab K."/>
            <person name="Sutthacheep M."/>
            <person name="Yeemin T."/>
            <person name="Harunari E."/>
            <person name="Igarashi Y."/>
            <person name="Sripreechasak P."/>
            <person name="Kanchanasin P."/>
            <person name="Tanasupawat S."/>
            <person name="Phongsopitanun W."/>
        </authorList>
    </citation>
    <scope>NUCLEOTIDE SEQUENCE</scope>
    <source>
        <strain evidence="2">JCM 31032</strain>
    </source>
</reference>
<proteinExistence type="predicted"/>
<dbReference type="AlphaFoldDB" id="A0A9X1NJ18"/>
<comment type="caution">
    <text evidence="2">The sequence shown here is derived from an EMBL/GenBank/DDBJ whole genome shotgun (WGS) entry which is preliminary data.</text>
</comment>
<dbReference type="Proteomes" id="UP001138997">
    <property type="component" value="Unassembled WGS sequence"/>
</dbReference>
<dbReference type="RefSeq" id="WP_231446356.1">
    <property type="nucleotide sequence ID" value="NZ_JAJOMB010000014.1"/>
</dbReference>
<accession>A0A9X1NJ18</accession>
<sequence length="72" mass="7517">MLGVSVCGGGESEAERAPENEIAVEQAPEYYPAEHGKIIEGAKAEGGSLTIYSNADQENWAPGIPGTSRLGR</sequence>
<feature type="region of interest" description="Disordered" evidence="1">
    <location>
        <begin position="1"/>
        <end position="25"/>
    </location>
</feature>
<evidence type="ECO:0000313" key="3">
    <source>
        <dbReference type="Proteomes" id="UP001138997"/>
    </source>
</evidence>